<dbReference type="GO" id="GO:0009034">
    <property type="term" value="F:tryptophanase activity"/>
    <property type="evidence" value="ECO:0007669"/>
    <property type="project" value="UniProtKB-EC"/>
</dbReference>
<evidence type="ECO:0000256" key="1">
    <source>
        <dbReference type="ARBA" id="ARBA00001933"/>
    </source>
</evidence>
<evidence type="ECO:0000256" key="2">
    <source>
        <dbReference type="ARBA" id="ARBA00009721"/>
    </source>
</evidence>
<sequence>MEPYRIKAVEPIPFLTPGQRAAGLAAAGYNLFRLDAAEVTIDLLTDSGTGAMSARQWSALMNGDESYAGARSYRRFEDAVRELTGHRHVLPVHQGRAAERILFQSLPVAGRVTLANGHFDTTIANVLLAGGDPVDLPGPEARDDAPHPFKGNLDLDRLAAHLAPGHPGPPAALVVLTVTDNAGGGHPVSPAHAREVAARARAAGVPFFLDAARFAENAHLVTRRDPAAAGRSAAEVARELFRLADGSWCSMKKDAFGNIGGFLTLQDDELAERCRNLLIATEGYTSYGGLSGRDLEALATGLAEATDPDYLADRESTTAWFARALQDAGVPVLTPPGCHAVYLDAAALLPHLPARSLPAVSLACELYRAGGVRCAEMGSLTFGRPDPAGGPDTPARRELLRLALPRRVYTRSHLEHVVRTAAAAAARADRLGGYRIVRQPPHLRHFSAVLAPETAA</sequence>
<keyword evidence="5" id="KW-0456">Lyase</keyword>
<dbReference type="EC" id="4.1.99.1" evidence="5"/>
<dbReference type="PATRIC" id="fig|452652.3.peg.457"/>
<dbReference type="EMBL" id="AP010968">
    <property type="protein sequence ID" value="BAJ26307.1"/>
    <property type="molecule type" value="Genomic_DNA"/>
</dbReference>
<keyword evidence="3" id="KW-0663">Pyridoxal phosphate</keyword>
<evidence type="ECO:0000313" key="6">
    <source>
        <dbReference type="Proteomes" id="UP000007076"/>
    </source>
</evidence>
<dbReference type="NCBIfam" id="NF009709">
    <property type="entry name" value="PRK13238.1"/>
    <property type="match status" value="1"/>
</dbReference>
<dbReference type="eggNOG" id="COG3033">
    <property type="taxonomic scope" value="Bacteria"/>
</dbReference>
<keyword evidence="6" id="KW-1185">Reference proteome</keyword>
<accession>E4N526</accession>
<dbReference type="HOGENOM" id="CLU_047223_0_0_11"/>
<dbReference type="PANTHER" id="PTHR32325">
    <property type="entry name" value="BETA-ELIMINATING LYASE-LIKE PROTEIN-RELATED"/>
    <property type="match status" value="1"/>
</dbReference>
<dbReference type="SUPFAM" id="SSF53383">
    <property type="entry name" value="PLP-dependent transferases"/>
    <property type="match status" value="1"/>
</dbReference>
<name>E4N526_KITSK</name>
<dbReference type="Proteomes" id="UP000007076">
    <property type="component" value="Chromosome"/>
</dbReference>
<dbReference type="InterPro" id="IPR015421">
    <property type="entry name" value="PyrdxlP-dep_Trfase_major"/>
</dbReference>
<dbReference type="AlphaFoldDB" id="E4N526"/>
<dbReference type="RefSeq" id="WP_014133626.1">
    <property type="nucleotide sequence ID" value="NC_016109.1"/>
</dbReference>
<dbReference type="KEGG" id="ksk:KSE_04600"/>
<dbReference type="InterPro" id="IPR015422">
    <property type="entry name" value="PyrdxlP-dep_Trfase_small"/>
</dbReference>
<evidence type="ECO:0000256" key="3">
    <source>
        <dbReference type="ARBA" id="ARBA00022898"/>
    </source>
</evidence>
<comment type="similarity">
    <text evidence="2">Belongs to the beta-eliminating lyase family.</text>
</comment>
<dbReference type="InterPro" id="IPR015424">
    <property type="entry name" value="PyrdxlP-dep_Trfase"/>
</dbReference>
<evidence type="ECO:0000313" key="5">
    <source>
        <dbReference type="EMBL" id="BAJ26307.1"/>
    </source>
</evidence>
<dbReference type="InterPro" id="IPR001597">
    <property type="entry name" value="ArAA_b-elim_lyase/Thr_aldolase"/>
</dbReference>
<dbReference type="Pfam" id="PF01212">
    <property type="entry name" value="Beta_elim_lyase"/>
    <property type="match status" value="1"/>
</dbReference>
<dbReference type="Gene3D" id="3.40.640.10">
    <property type="entry name" value="Type I PLP-dependent aspartate aminotransferase-like (Major domain)"/>
    <property type="match status" value="1"/>
</dbReference>
<feature type="domain" description="Aromatic amino acid beta-eliminating lyase/threonine aldolase" evidence="4">
    <location>
        <begin position="42"/>
        <end position="417"/>
    </location>
</feature>
<dbReference type="PANTHER" id="PTHR32325:SF4">
    <property type="entry name" value="TRYPTOPHANASE"/>
    <property type="match status" value="1"/>
</dbReference>
<protein>
    <submittedName>
        <fullName evidence="5">Putative tryptophanase</fullName>
        <ecNumber evidence="5">4.1.99.1</ecNumber>
    </submittedName>
</protein>
<dbReference type="STRING" id="452652.KSE_04600"/>
<comment type="cofactor">
    <cofactor evidence="1">
        <name>pyridoxal 5'-phosphate</name>
        <dbReference type="ChEBI" id="CHEBI:597326"/>
    </cofactor>
</comment>
<gene>
    <name evidence="5" type="primary">tnaA</name>
    <name evidence="5" type="ordered locus">KSE_04600</name>
</gene>
<dbReference type="Gene3D" id="3.90.1150.10">
    <property type="entry name" value="Aspartate Aminotransferase, domain 1"/>
    <property type="match status" value="1"/>
</dbReference>
<organism evidence="5 6">
    <name type="scientific">Kitasatospora setae (strain ATCC 33774 / DSM 43861 / JCM 3304 / KCC A-0304 / NBRC 14216 / KM-6054)</name>
    <name type="common">Streptomyces setae</name>
    <dbReference type="NCBI Taxonomy" id="452652"/>
    <lineage>
        <taxon>Bacteria</taxon>
        <taxon>Bacillati</taxon>
        <taxon>Actinomycetota</taxon>
        <taxon>Actinomycetes</taxon>
        <taxon>Kitasatosporales</taxon>
        <taxon>Streptomycetaceae</taxon>
        <taxon>Kitasatospora</taxon>
    </lineage>
</organism>
<reference evidence="5 6" key="1">
    <citation type="journal article" date="2010" name="DNA Res.">
        <title>Genome sequence of Kitasatospora setae NBRC 14216T: an evolutionary snapshot of the family Streptomycetaceae.</title>
        <authorList>
            <person name="Ichikawa N."/>
            <person name="Oguchi A."/>
            <person name="Ikeda H."/>
            <person name="Ishikawa J."/>
            <person name="Kitani S."/>
            <person name="Watanabe Y."/>
            <person name="Nakamura S."/>
            <person name="Katano Y."/>
            <person name="Kishi E."/>
            <person name="Sasagawa M."/>
            <person name="Ankai A."/>
            <person name="Fukui S."/>
            <person name="Hashimoto Y."/>
            <person name="Kamata S."/>
            <person name="Otoguro M."/>
            <person name="Tanikawa S."/>
            <person name="Nihira T."/>
            <person name="Horinouchi S."/>
            <person name="Ohnishi Y."/>
            <person name="Hayakawa M."/>
            <person name="Kuzuyama T."/>
            <person name="Arisawa A."/>
            <person name="Nomoto F."/>
            <person name="Miura H."/>
            <person name="Takahashi Y."/>
            <person name="Fujita N."/>
        </authorList>
    </citation>
    <scope>NUCLEOTIDE SEQUENCE [LARGE SCALE GENOMIC DNA]</scope>
    <source>
        <strain evidence="6">ATCC 33774 / DSM 43861 / JCM 3304 / KCC A-0304 / NBRC 14216 / KM-6054</strain>
    </source>
</reference>
<proteinExistence type="inferred from homology"/>
<evidence type="ECO:0000259" key="4">
    <source>
        <dbReference type="Pfam" id="PF01212"/>
    </source>
</evidence>